<dbReference type="SUPFAM" id="SSF52833">
    <property type="entry name" value="Thioredoxin-like"/>
    <property type="match status" value="1"/>
</dbReference>
<keyword evidence="4" id="KW-1185">Reference proteome</keyword>
<accession>A0A284QW17</accession>
<feature type="domain" description="Thioredoxin" evidence="2">
    <location>
        <begin position="1"/>
        <end position="140"/>
    </location>
</feature>
<dbReference type="Gene3D" id="3.40.30.10">
    <property type="entry name" value="Glutaredoxin"/>
    <property type="match status" value="1"/>
</dbReference>
<dbReference type="InterPro" id="IPR036249">
    <property type="entry name" value="Thioredoxin-like_sf"/>
</dbReference>
<sequence length="308" mass="34932">MASLTLRSLASRLSRRHFSCTPHRFDHYLDADFHTFKKVTTAEGRIVLVDFYADWCQPCKVLSPILEQLTDDPATETASRQPLDLVTINSDTEEGRELCQRFKVRALPTVVAFQGGRAIKTFTGALREHQILRAPRIELGVNRLLTHHLSNTPYIHHALSPSLTGTPEVYSRTVRYYANPGCYLVAPTPWAYKKMTLPTIFLFVSIKTFRTDIAGCCESVAPTPRPLRGKHRSHTGFMYEWKGRTLFLLIIRARKKDWNFSSRMIGCPGLTETAQLGEQQTEVEDCPRILLEVPSSILGALIERVGWC</sequence>
<dbReference type="CDD" id="cd02947">
    <property type="entry name" value="TRX_family"/>
    <property type="match status" value="1"/>
</dbReference>
<dbReference type="PANTHER" id="PTHR43601">
    <property type="entry name" value="THIOREDOXIN, MITOCHONDRIAL"/>
    <property type="match status" value="1"/>
</dbReference>
<dbReference type="PANTHER" id="PTHR43601:SF3">
    <property type="entry name" value="THIOREDOXIN, MITOCHONDRIAL"/>
    <property type="match status" value="1"/>
</dbReference>
<reference evidence="4" key="1">
    <citation type="journal article" date="2017" name="Nat. Ecol. Evol.">
        <title>Genome expansion and lineage-specific genetic innovations in the forest pathogenic fungi Armillaria.</title>
        <authorList>
            <person name="Sipos G."/>
            <person name="Prasanna A.N."/>
            <person name="Walter M.C."/>
            <person name="O'Connor E."/>
            <person name="Balint B."/>
            <person name="Krizsan K."/>
            <person name="Kiss B."/>
            <person name="Hess J."/>
            <person name="Varga T."/>
            <person name="Slot J."/>
            <person name="Riley R."/>
            <person name="Boka B."/>
            <person name="Rigling D."/>
            <person name="Barry K."/>
            <person name="Lee J."/>
            <person name="Mihaltcheva S."/>
            <person name="LaButti K."/>
            <person name="Lipzen A."/>
            <person name="Waldron R."/>
            <person name="Moloney N.M."/>
            <person name="Sperisen C."/>
            <person name="Kredics L."/>
            <person name="Vagvoelgyi C."/>
            <person name="Patrignani A."/>
            <person name="Fitzpatrick D."/>
            <person name="Nagy I."/>
            <person name="Doyle S."/>
            <person name="Anderson J.B."/>
            <person name="Grigoriev I.V."/>
            <person name="Gueldener U."/>
            <person name="Muensterkoetter M."/>
            <person name="Nagy L.G."/>
        </authorList>
    </citation>
    <scope>NUCLEOTIDE SEQUENCE [LARGE SCALE GENOMIC DNA]</scope>
    <source>
        <strain evidence="4">C18/9</strain>
    </source>
</reference>
<dbReference type="OrthoDB" id="2121326at2759"/>
<dbReference type="Pfam" id="PF00085">
    <property type="entry name" value="Thioredoxin"/>
    <property type="match status" value="1"/>
</dbReference>
<comment type="similarity">
    <text evidence="1">Belongs to the thioredoxin family.</text>
</comment>
<dbReference type="STRING" id="47428.A0A284QW17"/>
<dbReference type="InterPro" id="IPR013766">
    <property type="entry name" value="Thioredoxin_domain"/>
</dbReference>
<evidence type="ECO:0000313" key="3">
    <source>
        <dbReference type="EMBL" id="SJL00666.1"/>
    </source>
</evidence>
<protein>
    <recommendedName>
        <fullName evidence="2">Thioredoxin domain-containing protein</fullName>
    </recommendedName>
</protein>
<dbReference type="Proteomes" id="UP000219338">
    <property type="component" value="Unassembled WGS sequence"/>
</dbReference>
<dbReference type="AlphaFoldDB" id="A0A284QW17"/>
<name>A0A284QW17_ARMOS</name>
<proteinExistence type="inferred from homology"/>
<evidence type="ECO:0000256" key="1">
    <source>
        <dbReference type="ARBA" id="ARBA00008987"/>
    </source>
</evidence>
<evidence type="ECO:0000259" key="2">
    <source>
        <dbReference type="PROSITE" id="PS51352"/>
    </source>
</evidence>
<dbReference type="PROSITE" id="PS51352">
    <property type="entry name" value="THIOREDOXIN_2"/>
    <property type="match status" value="1"/>
</dbReference>
<dbReference type="PRINTS" id="PR00421">
    <property type="entry name" value="THIOREDOXIN"/>
</dbReference>
<gene>
    <name evidence="3" type="ORF">ARMOST_03979</name>
</gene>
<evidence type="ECO:0000313" key="4">
    <source>
        <dbReference type="Proteomes" id="UP000219338"/>
    </source>
</evidence>
<organism evidence="3 4">
    <name type="scientific">Armillaria ostoyae</name>
    <name type="common">Armillaria root rot fungus</name>
    <dbReference type="NCBI Taxonomy" id="47428"/>
    <lineage>
        <taxon>Eukaryota</taxon>
        <taxon>Fungi</taxon>
        <taxon>Dikarya</taxon>
        <taxon>Basidiomycota</taxon>
        <taxon>Agaricomycotina</taxon>
        <taxon>Agaricomycetes</taxon>
        <taxon>Agaricomycetidae</taxon>
        <taxon>Agaricales</taxon>
        <taxon>Marasmiineae</taxon>
        <taxon>Physalacriaceae</taxon>
        <taxon>Armillaria</taxon>
    </lineage>
</organism>
<dbReference type="GO" id="GO:0045454">
    <property type="term" value="P:cell redox homeostasis"/>
    <property type="evidence" value="ECO:0007669"/>
    <property type="project" value="TreeGrafter"/>
</dbReference>
<dbReference type="EMBL" id="FUEG01000002">
    <property type="protein sequence ID" value="SJL00666.1"/>
    <property type="molecule type" value="Genomic_DNA"/>
</dbReference>